<dbReference type="EMBL" id="CP034044">
    <property type="protein sequence ID" value="AZG68673.1"/>
    <property type="molecule type" value="Genomic_DNA"/>
</dbReference>
<keyword evidence="2" id="KW-0436">Ligase</keyword>
<dbReference type="GO" id="GO:0050567">
    <property type="term" value="F:glutaminyl-tRNA synthase (glutamine-hydrolyzing) activity"/>
    <property type="evidence" value="ECO:0007669"/>
    <property type="project" value="UniProtKB-EC"/>
</dbReference>
<sequence length="442" mass="49052">MKNKGNLSNAILELKNDKNNAICHVFENVKLKNEGLLANTVFTVKDNYADLNVEATGSSLLLKNFKPNYEATILKLLRNAGASCVARTNLDEFGLGGSGEYSSAGIIKNPLNNDYLVGGSSSGAAASFSSNISFAIGSDTGDSVRKPASNIGVVGFKPSYGAISRYGLYAFASSLDTVAYFSHNVLDSAYVTSVLFKQDLKHDLTSLDLSFDIQEIKETKPQKVAYLDCFNYVSEAIKNSYQELLNKLKNEGVELVKIEVNESLLNAIDVVYKVISFSEASSNLANLTGVEFGNRLEGENWEQTYLKTRSELLGKMVQSRLILGSLFLSQENQIKYFVKAKKMRRYLSNYFTEIHKKADIFIYPAANDVAPKFNERYEGNFMDFILTNANLTGNPSLTLKLGNDKQKDNMPFNLAIDAELYQDKKLLNHALYIEKIIGDKNE</sequence>
<evidence type="ECO:0000259" key="1">
    <source>
        <dbReference type="Pfam" id="PF01425"/>
    </source>
</evidence>
<evidence type="ECO:0000313" key="2">
    <source>
        <dbReference type="EMBL" id="AZG68673.1"/>
    </source>
</evidence>
<proteinExistence type="predicted"/>
<dbReference type="InterPro" id="IPR036928">
    <property type="entry name" value="AS_sf"/>
</dbReference>
<dbReference type="SUPFAM" id="SSF75304">
    <property type="entry name" value="Amidase signature (AS) enzymes"/>
    <property type="match status" value="1"/>
</dbReference>
<dbReference type="RefSeq" id="WP_124724367.1">
    <property type="nucleotide sequence ID" value="NZ_CP034044.1"/>
</dbReference>
<name>A0A3G8LG78_9MOLU</name>
<dbReference type="Pfam" id="PF01425">
    <property type="entry name" value="Amidase"/>
    <property type="match status" value="1"/>
</dbReference>
<evidence type="ECO:0000313" key="3">
    <source>
        <dbReference type="Proteomes" id="UP000275883"/>
    </source>
</evidence>
<gene>
    <name evidence="2" type="primary">gatA</name>
    <name evidence="2" type="ORF">EGN60_01680</name>
</gene>
<dbReference type="GO" id="GO:0016740">
    <property type="term" value="F:transferase activity"/>
    <property type="evidence" value="ECO:0007669"/>
    <property type="project" value="UniProtKB-KW"/>
</dbReference>
<dbReference type="EC" id="6.3.5.7" evidence="2"/>
<keyword evidence="3" id="KW-1185">Reference proteome</keyword>
<protein>
    <submittedName>
        <fullName evidence="2">Asp-tRNA(Asn)/Glu-tRNA(Gln) amidotransferase subunit GatA</fullName>
        <ecNumber evidence="2">6.3.5.7</ecNumber>
    </submittedName>
</protein>
<dbReference type="OrthoDB" id="9811471at2"/>
<accession>A0A3G8LG78</accession>
<reference evidence="2 3" key="1">
    <citation type="submission" date="2018-11" db="EMBL/GenBank/DDBJ databases">
        <title>Genome sequence of Mycoplasma struthionis sp. nov.</title>
        <authorList>
            <person name="Spergser J."/>
        </authorList>
    </citation>
    <scope>NUCLEOTIDE SEQUENCE [LARGE SCALE GENOMIC DNA]</scope>
    <source>
        <strain evidence="2 3">237IA</strain>
    </source>
</reference>
<dbReference type="PANTHER" id="PTHR11895">
    <property type="entry name" value="TRANSAMIDASE"/>
    <property type="match status" value="1"/>
</dbReference>
<feature type="domain" description="Amidase" evidence="1">
    <location>
        <begin position="31"/>
        <end position="427"/>
    </location>
</feature>
<dbReference type="PANTHER" id="PTHR11895:SF151">
    <property type="entry name" value="GLUTAMYL-TRNA(GLN) AMIDOTRANSFERASE SUBUNIT A"/>
    <property type="match status" value="1"/>
</dbReference>
<dbReference type="KEGG" id="mstr:EGN60_01680"/>
<dbReference type="Proteomes" id="UP000275883">
    <property type="component" value="Chromosome"/>
</dbReference>
<dbReference type="InterPro" id="IPR023631">
    <property type="entry name" value="Amidase_dom"/>
</dbReference>
<organism evidence="2 3">
    <name type="scientific">Mycoplasma struthionis</name>
    <dbReference type="NCBI Taxonomy" id="538220"/>
    <lineage>
        <taxon>Bacteria</taxon>
        <taxon>Bacillati</taxon>
        <taxon>Mycoplasmatota</taxon>
        <taxon>Mollicutes</taxon>
        <taxon>Mycoplasmataceae</taxon>
        <taxon>Mycoplasma</taxon>
    </lineage>
</organism>
<dbReference type="AlphaFoldDB" id="A0A3G8LG78"/>
<dbReference type="Gene3D" id="3.90.1300.10">
    <property type="entry name" value="Amidase signature (AS) domain"/>
    <property type="match status" value="1"/>
</dbReference>
<dbReference type="InterPro" id="IPR000120">
    <property type="entry name" value="Amidase"/>
</dbReference>
<keyword evidence="2" id="KW-0808">Transferase</keyword>
<dbReference type="NCBIfam" id="NF005517">
    <property type="entry name" value="PRK07139.1"/>
    <property type="match status" value="1"/>
</dbReference>